<proteinExistence type="predicted"/>
<dbReference type="AlphaFoldDB" id="A0A6A6HIS6"/>
<dbReference type="SUPFAM" id="SSF51735">
    <property type="entry name" value="NAD(P)-binding Rossmann-fold domains"/>
    <property type="match status" value="1"/>
</dbReference>
<dbReference type="Gene3D" id="3.90.180.10">
    <property type="entry name" value="Medium-chain alcohol dehydrogenases, catalytic domain"/>
    <property type="match status" value="1"/>
</dbReference>
<dbReference type="PANTHER" id="PTHR45348:SF2">
    <property type="entry name" value="ZINC-TYPE ALCOHOL DEHYDROGENASE-LIKE PROTEIN C2E1P3.01"/>
    <property type="match status" value="1"/>
</dbReference>
<accession>A0A6A6HIS6</accession>
<gene>
    <name evidence="2" type="ORF">EV356DRAFT_509577</name>
</gene>
<keyword evidence="3" id="KW-1185">Reference proteome</keyword>
<sequence>MGQSYFLGGKLTDTAGLQEYSILDADHSAHIPSQLNYDDAGTLPVNTIASFVALFHPDQLGIIPPYPELGQTPDYTGQSLLIIGGGSQTGKFGIQFAHMAKFSRIITVASARNTDRLKAIGATHVIDRHTSDAEIEKQVRDIVGDDLIYAYDPVGEPKDVGTFQGPSCTLALACLSTTKKGKLATLIPGAVDEKVASTKKGGYQRTFASGMSHKHPDLMIPFWKHLPGWLEKGLITPSDYEVVEGLDAEKVNKFLDGYRDGKPVAKASIHP</sequence>
<evidence type="ECO:0000313" key="2">
    <source>
        <dbReference type="EMBL" id="KAF2237729.1"/>
    </source>
</evidence>
<dbReference type="OrthoDB" id="9992527at2759"/>
<dbReference type="Gene3D" id="3.40.50.720">
    <property type="entry name" value="NAD(P)-binding Rossmann-like Domain"/>
    <property type="match status" value="1"/>
</dbReference>
<dbReference type="InterPro" id="IPR047122">
    <property type="entry name" value="Trans-enoyl_RdTase-like"/>
</dbReference>
<dbReference type="GO" id="GO:0016651">
    <property type="term" value="F:oxidoreductase activity, acting on NAD(P)H"/>
    <property type="evidence" value="ECO:0007669"/>
    <property type="project" value="InterPro"/>
</dbReference>
<dbReference type="InterPro" id="IPR036291">
    <property type="entry name" value="NAD(P)-bd_dom_sf"/>
</dbReference>
<dbReference type="Proteomes" id="UP000800092">
    <property type="component" value="Unassembled WGS sequence"/>
</dbReference>
<dbReference type="EMBL" id="ML991778">
    <property type="protein sequence ID" value="KAF2237729.1"/>
    <property type="molecule type" value="Genomic_DNA"/>
</dbReference>
<evidence type="ECO:0000313" key="3">
    <source>
        <dbReference type="Proteomes" id="UP000800092"/>
    </source>
</evidence>
<evidence type="ECO:0000256" key="1">
    <source>
        <dbReference type="ARBA" id="ARBA00023002"/>
    </source>
</evidence>
<keyword evidence="1" id="KW-0560">Oxidoreductase</keyword>
<name>A0A6A6HIS6_VIRVR</name>
<organism evidence="2 3">
    <name type="scientific">Viridothelium virens</name>
    <name type="common">Speckled blister lichen</name>
    <name type="synonym">Trypethelium virens</name>
    <dbReference type="NCBI Taxonomy" id="1048519"/>
    <lineage>
        <taxon>Eukaryota</taxon>
        <taxon>Fungi</taxon>
        <taxon>Dikarya</taxon>
        <taxon>Ascomycota</taxon>
        <taxon>Pezizomycotina</taxon>
        <taxon>Dothideomycetes</taxon>
        <taxon>Dothideomycetes incertae sedis</taxon>
        <taxon>Trypetheliales</taxon>
        <taxon>Trypetheliaceae</taxon>
        <taxon>Viridothelium</taxon>
    </lineage>
</organism>
<evidence type="ECO:0008006" key="4">
    <source>
        <dbReference type="Google" id="ProtNLM"/>
    </source>
</evidence>
<dbReference type="PANTHER" id="PTHR45348">
    <property type="entry name" value="HYPOTHETICAL OXIDOREDUCTASE (EUROFUNG)"/>
    <property type="match status" value="1"/>
</dbReference>
<reference evidence="2" key="1">
    <citation type="journal article" date="2020" name="Stud. Mycol.">
        <title>101 Dothideomycetes genomes: a test case for predicting lifestyles and emergence of pathogens.</title>
        <authorList>
            <person name="Haridas S."/>
            <person name="Albert R."/>
            <person name="Binder M."/>
            <person name="Bloem J."/>
            <person name="Labutti K."/>
            <person name="Salamov A."/>
            <person name="Andreopoulos B."/>
            <person name="Baker S."/>
            <person name="Barry K."/>
            <person name="Bills G."/>
            <person name="Bluhm B."/>
            <person name="Cannon C."/>
            <person name="Castanera R."/>
            <person name="Culley D."/>
            <person name="Daum C."/>
            <person name="Ezra D."/>
            <person name="Gonzalez J."/>
            <person name="Henrissat B."/>
            <person name="Kuo A."/>
            <person name="Liang C."/>
            <person name="Lipzen A."/>
            <person name="Lutzoni F."/>
            <person name="Magnuson J."/>
            <person name="Mondo S."/>
            <person name="Nolan M."/>
            <person name="Ohm R."/>
            <person name="Pangilinan J."/>
            <person name="Park H.-J."/>
            <person name="Ramirez L."/>
            <person name="Alfaro M."/>
            <person name="Sun H."/>
            <person name="Tritt A."/>
            <person name="Yoshinaga Y."/>
            <person name="Zwiers L.-H."/>
            <person name="Turgeon B."/>
            <person name="Goodwin S."/>
            <person name="Spatafora J."/>
            <person name="Crous P."/>
            <person name="Grigoriev I."/>
        </authorList>
    </citation>
    <scope>NUCLEOTIDE SEQUENCE</scope>
    <source>
        <strain evidence="2">Tuck. ex Michener</strain>
    </source>
</reference>
<protein>
    <recommendedName>
        <fullName evidence="4">NAD(P)-binding protein</fullName>
    </recommendedName>
</protein>